<feature type="region of interest" description="Disordered" evidence="11">
    <location>
        <begin position="1"/>
        <end position="20"/>
    </location>
</feature>
<dbReference type="Pfam" id="PF08241">
    <property type="entry name" value="Methyltransf_11"/>
    <property type="match status" value="1"/>
</dbReference>
<feature type="domain" description="SAM-dependent methyltransferase Erg6/SMT-type" evidence="12">
    <location>
        <begin position="39"/>
        <end position="362"/>
    </location>
</feature>
<dbReference type="EnsemblPlants" id="OMERI11G08960.1">
    <property type="protein sequence ID" value="OMERI11G08960.1"/>
    <property type="gene ID" value="OMERI11G08960"/>
</dbReference>
<keyword evidence="8" id="KW-0753">Steroid metabolism</keyword>
<keyword evidence="5" id="KW-0444">Lipid biosynthesis</keyword>
<accession>A0A0E0F4W4</accession>
<keyword evidence="5" id="KW-0752">Steroid biosynthesis</keyword>
<dbReference type="Gene3D" id="3.40.50.150">
    <property type="entry name" value="Vaccinia Virus protein VP39"/>
    <property type="match status" value="1"/>
</dbReference>
<dbReference type="Pfam" id="PF08498">
    <property type="entry name" value="Sterol_MT_C"/>
    <property type="match status" value="1"/>
</dbReference>
<reference evidence="13" key="1">
    <citation type="submission" date="2015-04" db="UniProtKB">
        <authorList>
            <consortium name="EnsemblPlants"/>
        </authorList>
    </citation>
    <scope>IDENTIFICATION</scope>
</reference>
<dbReference type="GO" id="GO:0003838">
    <property type="term" value="F:sterol 24-C-methyltransferase activity"/>
    <property type="evidence" value="ECO:0007669"/>
    <property type="project" value="TreeGrafter"/>
</dbReference>
<keyword evidence="7" id="KW-1207">Sterol metabolism</keyword>
<keyword evidence="5" id="KW-0443">Lipid metabolism</keyword>
<evidence type="ECO:0000256" key="11">
    <source>
        <dbReference type="SAM" id="MobiDB-lite"/>
    </source>
</evidence>
<evidence type="ECO:0000256" key="7">
    <source>
        <dbReference type="ARBA" id="ARBA00023166"/>
    </source>
</evidence>
<dbReference type="InterPro" id="IPR013216">
    <property type="entry name" value="Methyltransf_11"/>
</dbReference>
<dbReference type="SUPFAM" id="SSF53335">
    <property type="entry name" value="S-adenosyl-L-methionine-dependent methyltransferases"/>
    <property type="match status" value="1"/>
</dbReference>
<sequence length="370" mass="42073">MSLIESHGNQNHMNLREGREKERRCTETFKGIQIEVNKYYDLATSFYEYVWGESLHFGTRWHGETLRESLKRREHFLALQLGLKKGMKVLDVGCGIGGPLREIARFSSASVTGLNNNDYQISRGQELNFSVGLSETCNYVKGDFMNMPIPDCTFDAAYALDATCHAPDAVGVYSEIFRVLKPGRLFAMDEWCLTDKYDPDNARHLSIKAELELGNGLPDIRTTRQCIQALKDAGFEVISVKDMAEESPLPWYQPLDPSQLSLTHFQFTRIGRFLGQTLVSKQFIIQTEATEFLACTWERLYSTIDFFLPAKNPQLKSLEFLHLAPEGSLRICRFLATSVDSLVKGGKEGIFTPLFFVLARKPLQKQEEQI</sequence>
<dbReference type="GO" id="GO:0016126">
    <property type="term" value="P:sterol biosynthetic process"/>
    <property type="evidence" value="ECO:0007669"/>
    <property type="project" value="UniProtKB-UniPathway"/>
</dbReference>
<dbReference type="PROSITE" id="PS51685">
    <property type="entry name" value="SAM_MT_ERG6_SMT"/>
    <property type="match status" value="1"/>
</dbReference>
<evidence type="ECO:0000256" key="2">
    <source>
        <dbReference type="ARBA" id="ARBA00022603"/>
    </source>
</evidence>
<dbReference type="Gramene" id="OMERI11G08960.1">
    <property type="protein sequence ID" value="OMERI11G08960.1"/>
    <property type="gene ID" value="OMERI11G08960"/>
</dbReference>
<keyword evidence="4 9" id="KW-0949">S-adenosyl-L-methionine</keyword>
<evidence type="ECO:0000256" key="1">
    <source>
        <dbReference type="ARBA" id="ARBA00004938"/>
    </source>
</evidence>
<dbReference type="InterPro" id="IPR029063">
    <property type="entry name" value="SAM-dependent_MTases_sf"/>
</dbReference>
<dbReference type="InterPro" id="IPR050447">
    <property type="entry name" value="Erg6_SMT_methyltransf"/>
</dbReference>
<evidence type="ECO:0000313" key="13">
    <source>
        <dbReference type="EnsemblPlants" id="OMERI11G08960.1"/>
    </source>
</evidence>
<dbReference type="InterPro" id="IPR030384">
    <property type="entry name" value="MeTrfase_SMT"/>
</dbReference>
<dbReference type="STRING" id="40149.A0A0E0F4W4"/>
<keyword evidence="6" id="KW-0756">Sterol biosynthesis</keyword>
<dbReference type="UniPathway" id="UPA00766"/>
<evidence type="ECO:0000256" key="5">
    <source>
        <dbReference type="ARBA" id="ARBA00022955"/>
    </source>
</evidence>
<dbReference type="CDD" id="cd02440">
    <property type="entry name" value="AdoMet_MTases"/>
    <property type="match status" value="1"/>
</dbReference>
<dbReference type="InterPro" id="IPR013705">
    <property type="entry name" value="Sterol_MeTrfase_C"/>
</dbReference>
<dbReference type="GO" id="GO:0005783">
    <property type="term" value="C:endoplasmic reticulum"/>
    <property type="evidence" value="ECO:0007669"/>
    <property type="project" value="TreeGrafter"/>
</dbReference>
<dbReference type="EC" id="2.1.1.-" evidence="10"/>
<evidence type="ECO:0000259" key="12">
    <source>
        <dbReference type="PROSITE" id="PS51685"/>
    </source>
</evidence>
<evidence type="ECO:0000313" key="14">
    <source>
        <dbReference type="Proteomes" id="UP000008021"/>
    </source>
</evidence>
<dbReference type="HOGENOM" id="CLU_039068_5_0_1"/>
<keyword evidence="14" id="KW-1185">Reference proteome</keyword>
<name>A0A0E0F4W4_9ORYZ</name>
<dbReference type="PANTHER" id="PTHR44068">
    <property type="entry name" value="ZGC:194242"/>
    <property type="match status" value="1"/>
</dbReference>
<protein>
    <recommendedName>
        <fullName evidence="10">Methyltransferase</fullName>
        <ecNumber evidence="10">2.1.1.-</ecNumber>
    </recommendedName>
</protein>
<evidence type="ECO:0000256" key="9">
    <source>
        <dbReference type="PROSITE-ProRule" id="PRU01022"/>
    </source>
</evidence>
<evidence type="ECO:0000256" key="10">
    <source>
        <dbReference type="RuleBase" id="RU362025"/>
    </source>
</evidence>
<evidence type="ECO:0000256" key="6">
    <source>
        <dbReference type="ARBA" id="ARBA00023011"/>
    </source>
</evidence>
<proteinExistence type="inferred from homology"/>
<dbReference type="PANTHER" id="PTHR44068:SF2">
    <property type="entry name" value="METHYLTRANSFERASE"/>
    <property type="match status" value="1"/>
</dbReference>
<evidence type="ECO:0000256" key="8">
    <source>
        <dbReference type="ARBA" id="ARBA00023221"/>
    </source>
</evidence>
<evidence type="ECO:0000256" key="3">
    <source>
        <dbReference type="ARBA" id="ARBA00022679"/>
    </source>
</evidence>
<evidence type="ECO:0000256" key="4">
    <source>
        <dbReference type="ARBA" id="ARBA00022691"/>
    </source>
</evidence>
<dbReference type="eggNOG" id="KOG1269">
    <property type="taxonomic scope" value="Eukaryota"/>
</dbReference>
<comment type="similarity">
    <text evidence="9 10">Belongs to the class I-like SAM-binding methyltransferase superfamily. Erg6/SMT family.</text>
</comment>
<reference evidence="13" key="2">
    <citation type="submission" date="2018-05" db="EMBL/GenBank/DDBJ databases">
        <title>OmerRS3 (Oryza meridionalis Reference Sequence Version 3).</title>
        <authorList>
            <person name="Zhang J."/>
            <person name="Kudrna D."/>
            <person name="Lee S."/>
            <person name="Talag J."/>
            <person name="Welchert J."/>
            <person name="Wing R.A."/>
        </authorList>
    </citation>
    <scope>NUCLEOTIDE SEQUENCE [LARGE SCALE GENOMIC DNA]</scope>
    <source>
        <strain evidence="13">cv. OR44</strain>
    </source>
</reference>
<dbReference type="Proteomes" id="UP000008021">
    <property type="component" value="Chromosome 11"/>
</dbReference>
<dbReference type="GO" id="GO:0032259">
    <property type="term" value="P:methylation"/>
    <property type="evidence" value="ECO:0007669"/>
    <property type="project" value="UniProtKB-KW"/>
</dbReference>
<keyword evidence="2 9" id="KW-0489">Methyltransferase</keyword>
<dbReference type="AlphaFoldDB" id="A0A0E0F4W4"/>
<comment type="pathway">
    <text evidence="1">Steroid biosynthesis; sterol biosynthesis.</text>
</comment>
<organism evidence="13">
    <name type="scientific">Oryza meridionalis</name>
    <dbReference type="NCBI Taxonomy" id="40149"/>
    <lineage>
        <taxon>Eukaryota</taxon>
        <taxon>Viridiplantae</taxon>
        <taxon>Streptophyta</taxon>
        <taxon>Embryophyta</taxon>
        <taxon>Tracheophyta</taxon>
        <taxon>Spermatophyta</taxon>
        <taxon>Magnoliopsida</taxon>
        <taxon>Liliopsida</taxon>
        <taxon>Poales</taxon>
        <taxon>Poaceae</taxon>
        <taxon>BOP clade</taxon>
        <taxon>Oryzoideae</taxon>
        <taxon>Oryzeae</taxon>
        <taxon>Oryzinae</taxon>
        <taxon>Oryza</taxon>
    </lineage>
</organism>
<keyword evidence="3 9" id="KW-0808">Transferase</keyword>